<feature type="compositionally biased region" description="Basic and acidic residues" evidence="1">
    <location>
        <begin position="145"/>
        <end position="156"/>
    </location>
</feature>
<gene>
    <name evidence="2" type="ORF">HNQ94_003272</name>
</gene>
<proteinExistence type="predicted"/>
<sequence length="286" mass="33335">MELGKATFSSIFEKVEDYQKFMESMHQPVPNLIPKMEKTYLFILYNTDGNRIETSFCNTIFYRLLYFNKEKKSAKFEPYFINEIRRENKHSLTIPLKRIGMLQTFCLEETIEKSMNKKPKTEEVPADKPSNSLQAYIKKGVIKTYDQEPVREERPQSPETSVVHNPPKDDYNHASLDVTDKSSSYEQVLEKDNANVSQHPFENKPSNLEELNETKNATSTEKISDNSDDTKDISNSEDKEPFVEKDDLVSSKPPINKNKIEKKDRVRVTKRIIPIENIKSIEFYSE</sequence>
<feature type="region of interest" description="Disordered" evidence="1">
    <location>
        <begin position="193"/>
        <end position="256"/>
    </location>
</feature>
<dbReference type="EMBL" id="JACHGH010000012">
    <property type="protein sequence ID" value="MBB6454783.1"/>
    <property type="molecule type" value="Genomic_DNA"/>
</dbReference>
<feature type="compositionally biased region" description="Polar residues" evidence="1">
    <location>
        <begin position="194"/>
        <end position="206"/>
    </location>
</feature>
<evidence type="ECO:0000313" key="3">
    <source>
        <dbReference type="Proteomes" id="UP000581688"/>
    </source>
</evidence>
<feature type="region of interest" description="Disordered" evidence="1">
    <location>
        <begin position="145"/>
        <end position="176"/>
    </location>
</feature>
<protein>
    <submittedName>
        <fullName evidence="2">Uncharacterized protein</fullName>
    </submittedName>
</protein>
<evidence type="ECO:0000313" key="2">
    <source>
        <dbReference type="EMBL" id="MBB6454783.1"/>
    </source>
</evidence>
<reference evidence="2 3" key="1">
    <citation type="submission" date="2020-08" db="EMBL/GenBank/DDBJ databases">
        <title>Genomic Encyclopedia of Type Strains, Phase IV (KMG-IV): sequencing the most valuable type-strain genomes for metagenomic binning, comparative biology and taxonomic classification.</title>
        <authorList>
            <person name="Goeker M."/>
        </authorList>
    </citation>
    <scope>NUCLEOTIDE SEQUENCE [LARGE SCALE GENOMIC DNA]</scope>
    <source>
        <strain evidence="2 3">DSM 19612</strain>
    </source>
</reference>
<dbReference type="RefSeq" id="WP_174497381.1">
    <property type="nucleotide sequence ID" value="NZ_CADDWK010000014.1"/>
</dbReference>
<organism evidence="2 3">
    <name type="scientific">Salirhabdus euzebyi</name>
    <dbReference type="NCBI Taxonomy" id="394506"/>
    <lineage>
        <taxon>Bacteria</taxon>
        <taxon>Bacillati</taxon>
        <taxon>Bacillota</taxon>
        <taxon>Bacilli</taxon>
        <taxon>Bacillales</taxon>
        <taxon>Bacillaceae</taxon>
        <taxon>Salirhabdus</taxon>
    </lineage>
</organism>
<dbReference type="Proteomes" id="UP000581688">
    <property type="component" value="Unassembled WGS sequence"/>
</dbReference>
<accession>A0A841Q8Y7</accession>
<name>A0A841Q8Y7_9BACI</name>
<evidence type="ECO:0000256" key="1">
    <source>
        <dbReference type="SAM" id="MobiDB-lite"/>
    </source>
</evidence>
<comment type="caution">
    <text evidence="2">The sequence shown here is derived from an EMBL/GenBank/DDBJ whole genome shotgun (WGS) entry which is preliminary data.</text>
</comment>
<dbReference type="AlphaFoldDB" id="A0A841Q8Y7"/>
<feature type="compositionally biased region" description="Basic and acidic residues" evidence="1">
    <location>
        <begin position="222"/>
        <end position="249"/>
    </location>
</feature>
<keyword evidence="3" id="KW-1185">Reference proteome</keyword>